<feature type="region of interest" description="Disordered" evidence="11">
    <location>
        <begin position="804"/>
        <end position="1000"/>
    </location>
</feature>
<dbReference type="Pfam" id="PF19718">
    <property type="entry name" value="USP47_C"/>
    <property type="match status" value="1"/>
</dbReference>
<dbReference type="InterPro" id="IPR001394">
    <property type="entry name" value="Peptidase_C19_UCH"/>
</dbReference>
<dbReference type="Pfam" id="PF25985">
    <property type="entry name" value="Ubiquitin_USP47_N"/>
    <property type="match status" value="1"/>
</dbReference>
<dbReference type="InterPro" id="IPR018200">
    <property type="entry name" value="USP_CS"/>
</dbReference>
<comment type="catalytic activity">
    <reaction evidence="1">
        <text>Thiol-dependent hydrolysis of ester, thioester, amide, peptide and isopeptide bonds formed by the C-terminal Gly of ubiquitin (a 76-residue protein attached to proteins as an intracellular targeting signal).</text>
        <dbReference type="EC" id="3.4.19.12"/>
    </reaction>
</comment>
<proteinExistence type="inferred from homology"/>
<evidence type="ECO:0000256" key="2">
    <source>
        <dbReference type="ARBA" id="ARBA00009085"/>
    </source>
</evidence>
<feature type="compositionally biased region" description="Polar residues" evidence="11">
    <location>
        <begin position="962"/>
        <end position="974"/>
    </location>
</feature>
<keyword evidence="13" id="KW-1185">Reference proteome</keyword>
<dbReference type="CDD" id="cd02659">
    <property type="entry name" value="peptidase_C19C"/>
    <property type="match status" value="1"/>
</dbReference>
<sequence length="1356" mass="154316">MEEVGKKCHYHPDSFELVLQRMPDGESVIINDLKDQTLEEVGFRCINNARNILIIGNRNGEPPQKVEVSEDTPLVKDRDIQMGSDFSLSASGDAGSTHVPSAALPYSSGSSDFSYGCSYASAVMKQDTGFVGLVNQAMTCYLNSLLQTLYMTPEFRNALYRWEFDGTEEDGVKSIPFQLQKLFLQLQTSKRPAIGTTELTTSFGWDSSEAWQQHDVQELCRVMFDALEQKFKNTDQADLISTLYEGKLKDYVKCLECGFESARIDKFSDVPLVVRPFGSQQSYGSVEEALRAFVSPETLDGSNQYYCEHCSKKCDAHKGLKFINFPYLLTLQLKRFDFDPMTLHRIKLNDRVTFPEILNLNDFIKEESEELVNDDADTTDSGSALDEDNFFHSGTKTGSETMSDDAAELEDDEGIDLGPNGHSSVVGSQEVPTNERNLRKAMEKGPYVYELFSIMVHSGSANGGHYYAYIKCFKDGQWYCFNDAQVTKITYDDIRKTYGGGPSRGYYSSAYSSSTNAYMLMYRQIDKNKNAECIGVEEFPEHIKALLQCMQEQEERDRQQREVERNTCKIKLFCHHPLQNRMVEMRLKVHKDCTLEETTATARSIMRLDAIVPLDCCRLVKYDEFHDSLECSFDDTEDQTIGELLGGVKSTYKFDLLLETKKPHEKFQVYKPGGTTVKLYIVDVESEEISAPVTLRSHLSQTVEEFREQVAQALGLCSIENTRLVLERYYNDLRLLENSSKTLKMEGFYRSNKVFVEYTDADDASKPFMESRFYKVLDRYEHTICIHVALPRVDKDVLEKLGIPANSDQGLQSGREDPRYDDSGTEDVEAEGSTIQSLPKNRQVNRAVDENLQYDDSELCDSTSSGYHGGQGVHSDHSEDSSLTDSERTLVGDELSPRNNSPDLTGVDMDSDPDPSQKVGELLAGASGSLTTTGTKPESESLQNSSVSSSPRSEPCEDERNLSSPEENTAQSPKPSKKVQGDWGSKNDEEDQEEEETGIQPKDVGSCYFRAWPYTDPETCEKMLRVYIDKRISLGILKKKLESWVGVHSDYFKLYRVYSNNQEYECTRLTENLMSYSEDSKLTVKLGRALQKGEYRVKVYQLLVNDSEPAKFLIDWVFSRGMTVLQAKKEILPEIREKCGLDIPLNRCRLRKKCWKNPGTIYLDNERFETDIPLFANWEVFIEILTEAEKFTSKSQVATFTRWWHPSTYQLDPFIEVVLNVLSVEELREKLSQISGIPQEFIEIAKGQGTFPCDVSLLSIHNDLDWHFQILSLNMWPLYMSDDGHVIFYRDSREELKKLSEEEKREISNRESARLNKFSKIGYSPRKERALKIYTDCSPSTSNISSSSKTVVPELD</sequence>
<comment type="similarity">
    <text evidence="2">Belongs to the peptidase C19 family.</text>
</comment>
<gene>
    <name evidence="14" type="primary">LOC106467496</name>
</gene>
<evidence type="ECO:0000256" key="5">
    <source>
        <dbReference type="ARBA" id="ARBA00022786"/>
    </source>
</evidence>
<dbReference type="GeneID" id="106467496"/>
<dbReference type="InterPro" id="IPR045578">
    <property type="entry name" value="USP47_C"/>
</dbReference>
<dbReference type="PANTHER" id="PTHR24006:SF702">
    <property type="entry name" value="UBIQUITIN CARBOXYL-TERMINAL HYDROLASE 47"/>
    <property type="match status" value="1"/>
</dbReference>
<dbReference type="PROSITE" id="PS00973">
    <property type="entry name" value="USP_2"/>
    <property type="match status" value="1"/>
</dbReference>
<dbReference type="PANTHER" id="PTHR24006">
    <property type="entry name" value="UBIQUITIN CARBOXYL-TERMINAL HYDROLASE"/>
    <property type="match status" value="1"/>
</dbReference>
<evidence type="ECO:0000313" key="14">
    <source>
        <dbReference type="RefSeq" id="XP_013783310.1"/>
    </source>
</evidence>
<dbReference type="PROSITE" id="PS50235">
    <property type="entry name" value="USP_3"/>
    <property type="match status" value="1"/>
</dbReference>
<dbReference type="PROSITE" id="PS00972">
    <property type="entry name" value="USP_1"/>
    <property type="match status" value="1"/>
</dbReference>
<dbReference type="InterPro" id="IPR038765">
    <property type="entry name" value="Papain-like_cys_pep_sf"/>
</dbReference>
<keyword evidence="5" id="KW-0833">Ubl conjugation pathway</keyword>
<dbReference type="Gene3D" id="3.90.70.10">
    <property type="entry name" value="Cysteine proteinases"/>
    <property type="match status" value="1"/>
</dbReference>
<evidence type="ECO:0000256" key="6">
    <source>
        <dbReference type="ARBA" id="ARBA00022801"/>
    </source>
</evidence>
<evidence type="ECO:0000256" key="11">
    <source>
        <dbReference type="SAM" id="MobiDB-lite"/>
    </source>
</evidence>
<evidence type="ECO:0000256" key="10">
    <source>
        <dbReference type="ARBA" id="ARBA00032453"/>
    </source>
</evidence>
<feature type="compositionally biased region" description="Basic and acidic residues" evidence="11">
    <location>
        <begin position="874"/>
        <end position="891"/>
    </location>
</feature>
<protein>
    <recommendedName>
        <fullName evidence="8">Ubiquitin carboxyl-terminal hydrolase 47</fullName>
        <ecNumber evidence="3">3.4.19.12</ecNumber>
    </recommendedName>
    <alternativeName>
        <fullName evidence="9">Ubiquitin thioesterase 47</fullName>
    </alternativeName>
    <alternativeName>
        <fullName evidence="10">Ubiquitin-specific-processing protease 47</fullName>
    </alternativeName>
</protein>
<evidence type="ECO:0000256" key="1">
    <source>
        <dbReference type="ARBA" id="ARBA00000707"/>
    </source>
</evidence>
<dbReference type="InterPro" id="IPR050164">
    <property type="entry name" value="Peptidase_C19"/>
</dbReference>
<evidence type="ECO:0000256" key="3">
    <source>
        <dbReference type="ARBA" id="ARBA00012759"/>
    </source>
</evidence>
<feature type="domain" description="USP" evidence="12">
    <location>
        <begin position="131"/>
        <end position="525"/>
    </location>
</feature>
<dbReference type="InterPro" id="IPR028889">
    <property type="entry name" value="USP"/>
</dbReference>
<dbReference type="EC" id="3.4.19.12" evidence="3"/>
<dbReference type="Pfam" id="PF00443">
    <property type="entry name" value="UCH"/>
    <property type="match status" value="1"/>
</dbReference>
<feature type="compositionally biased region" description="Acidic residues" evidence="11">
    <location>
        <begin position="988"/>
        <end position="997"/>
    </location>
</feature>
<evidence type="ECO:0000256" key="4">
    <source>
        <dbReference type="ARBA" id="ARBA00022670"/>
    </source>
</evidence>
<dbReference type="SUPFAM" id="SSF54001">
    <property type="entry name" value="Cysteine proteinases"/>
    <property type="match status" value="1"/>
</dbReference>
<organism evidence="13 14">
    <name type="scientific">Limulus polyphemus</name>
    <name type="common">Atlantic horseshoe crab</name>
    <dbReference type="NCBI Taxonomy" id="6850"/>
    <lineage>
        <taxon>Eukaryota</taxon>
        <taxon>Metazoa</taxon>
        <taxon>Ecdysozoa</taxon>
        <taxon>Arthropoda</taxon>
        <taxon>Chelicerata</taxon>
        <taxon>Merostomata</taxon>
        <taxon>Xiphosura</taxon>
        <taxon>Limulidae</taxon>
        <taxon>Limulus</taxon>
    </lineage>
</organism>
<feature type="region of interest" description="Disordered" evidence="11">
    <location>
        <begin position="373"/>
        <end position="403"/>
    </location>
</feature>
<feature type="compositionally biased region" description="Polar residues" evidence="11">
    <location>
        <begin position="392"/>
        <end position="401"/>
    </location>
</feature>
<evidence type="ECO:0000259" key="12">
    <source>
        <dbReference type="PROSITE" id="PS50235"/>
    </source>
</evidence>
<reference evidence="14" key="1">
    <citation type="submission" date="2025-08" db="UniProtKB">
        <authorList>
            <consortium name="RefSeq"/>
        </authorList>
    </citation>
    <scope>IDENTIFICATION</scope>
    <source>
        <tissue evidence="14">Muscle</tissue>
    </source>
</reference>
<keyword evidence="6" id="KW-0378">Hydrolase</keyword>
<feature type="compositionally biased region" description="Low complexity" evidence="11">
    <location>
        <begin position="922"/>
        <end position="953"/>
    </location>
</feature>
<keyword evidence="4" id="KW-0645">Protease</keyword>
<evidence type="ECO:0000256" key="8">
    <source>
        <dbReference type="ARBA" id="ARBA00026136"/>
    </source>
</evidence>
<dbReference type="RefSeq" id="XP_013783310.1">
    <property type="nucleotide sequence ID" value="XM_013927856.2"/>
</dbReference>
<keyword evidence="7" id="KW-0788">Thiol protease</keyword>
<evidence type="ECO:0000256" key="9">
    <source>
        <dbReference type="ARBA" id="ARBA00029910"/>
    </source>
</evidence>
<evidence type="ECO:0000313" key="13">
    <source>
        <dbReference type="Proteomes" id="UP000694941"/>
    </source>
</evidence>
<accession>A0ABM1BJM7</accession>
<dbReference type="Proteomes" id="UP000694941">
    <property type="component" value="Unplaced"/>
</dbReference>
<feature type="compositionally biased region" description="Polar residues" evidence="11">
    <location>
        <begin position="833"/>
        <end position="844"/>
    </location>
</feature>
<name>A0ABM1BJM7_LIMPO</name>
<evidence type="ECO:0000256" key="7">
    <source>
        <dbReference type="ARBA" id="ARBA00022807"/>
    </source>
</evidence>